<comment type="caution">
    <text evidence="1">The sequence shown here is derived from an EMBL/GenBank/DDBJ whole genome shotgun (WGS) entry which is preliminary data.</text>
</comment>
<sequence length="127" mass="13827">MSIQGVNEAHVCFQTHMTYSAEGKNNPKTFRNKYTEPCGVCSESTRQRGGKADLNTQPDTQTPVEKCLVTALCPSSKTSTLKSLSGFSTILADDASVVRSVKSSSFSVSSTRSFGKKKKLFGTFNNW</sequence>
<proteinExistence type="predicted"/>
<dbReference type="EMBL" id="JAHRIQ010059636">
    <property type="protein sequence ID" value="MEQ2240703.1"/>
    <property type="molecule type" value="Genomic_DNA"/>
</dbReference>
<gene>
    <name evidence="1" type="ORF">ILYODFUR_017888</name>
</gene>
<reference evidence="1 2" key="1">
    <citation type="submission" date="2021-06" db="EMBL/GenBank/DDBJ databases">
        <authorList>
            <person name="Palmer J.M."/>
        </authorList>
    </citation>
    <scope>NUCLEOTIDE SEQUENCE [LARGE SCALE GENOMIC DNA]</scope>
    <source>
        <strain evidence="2">if_2019</strain>
        <tissue evidence="1">Muscle</tissue>
    </source>
</reference>
<dbReference type="Proteomes" id="UP001482620">
    <property type="component" value="Unassembled WGS sequence"/>
</dbReference>
<evidence type="ECO:0000313" key="1">
    <source>
        <dbReference type="EMBL" id="MEQ2240703.1"/>
    </source>
</evidence>
<protein>
    <submittedName>
        <fullName evidence="1">Uncharacterized protein</fullName>
    </submittedName>
</protein>
<name>A0ABV0U982_9TELE</name>
<accession>A0ABV0U982</accession>
<evidence type="ECO:0000313" key="2">
    <source>
        <dbReference type="Proteomes" id="UP001482620"/>
    </source>
</evidence>
<keyword evidence="2" id="KW-1185">Reference proteome</keyword>
<organism evidence="1 2">
    <name type="scientific">Ilyodon furcidens</name>
    <name type="common">goldbreast splitfin</name>
    <dbReference type="NCBI Taxonomy" id="33524"/>
    <lineage>
        <taxon>Eukaryota</taxon>
        <taxon>Metazoa</taxon>
        <taxon>Chordata</taxon>
        <taxon>Craniata</taxon>
        <taxon>Vertebrata</taxon>
        <taxon>Euteleostomi</taxon>
        <taxon>Actinopterygii</taxon>
        <taxon>Neopterygii</taxon>
        <taxon>Teleostei</taxon>
        <taxon>Neoteleostei</taxon>
        <taxon>Acanthomorphata</taxon>
        <taxon>Ovalentaria</taxon>
        <taxon>Atherinomorphae</taxon>
        <taxon>Cyprinodontiformes</taxon>
        <taxon>Goodeidae</taxon>
        <taxon>Ilyodon</taxon>
    </lineage>
</organism>